<dbReference type="GO" id="GO:0003847">
    <property type="term" value="F:1-alkyl-2-acetylglycerophosphocholine esterase activity"/>
    <property type="evidence" value="ECO:0007669"/>
    <property type="project" value="TreeGrafter"/>
</dbReference>
<keyword evidence="3" id="KW-0443">Lipid metabolism</keyword>
<evidence type="ECO:0008006" key="5">
    <source>
        <dbReference type="Google" id="ProtNLM"/>
    </source>
</evidence>
<evidence type="ECO:0000256" key="3">
    <source>
        <dbReference type="ARBA" id="ARBA00023098"/>
    </source>
</evidence>
<reference evidence="4" key="1">
    <citation type="submission" date="2018-05" db="EMBL/GenBank/DDBJ databases">
        <authorList>
            <person name="Lanie J.A."/>
            <person name="Ng W.-L."/>
            <person name="Kazmierczak K.M."/>
            <person name="Andrzejewski T.M."/>
            <person name="Davidsen T.M."/>
            <person name="Wayne K.J."/>
            <person name="Tettelin H."/>
            <person name="Glass J.I."/>
            <person name="Rusch D."/>
            <person name="Podicherti R."/>
            <person name="Tsui H.-C.T."/>
            <person name="Winkler M.E."/>
        </authorList>
    </citation>
    <scope>NUCLEOTIDE SEQUENCE</scope>
</reference>
<evidence type="ECO:0000256" key="2">
    <source>
        <dbReference type="ARBA" id="ARBA00022963"/>
    </source>
</evidence>
<organism evidence="4">
    <name type="scientific">marine metagenome</name>
    <dbReference type="NCBI Taxonomy" id="408172"/>
    <lineage>
        <taxon>unclassified sequences</taxon>
        <taxon>metagenomes</taxon>
        <taxon>ecological metagenomes</taxon>
    </lineage>
</organism>
<evidence type="ECO:0000313" key="4">
    <source>
        <dbReference type="EMBL" id="SVC87573.1"/>
    </source>
</evidence>
<keyword evidence="2" id="KW-0442">Lipid degradation</keyword>
<evidence type="ECO:0000256" key="1">
    <source>
        <dbReference type="ARBA" id="ARBA00022801"/>
    </source>
</evidence>
<keyword evidence="1" id="KW-0378">Hydrolase</keyword>
<name>A0A382QQ08_9ZZZZ</name>
<sequence length="278" mass="29897">MQPLPGYRLRAPPLANGCAIHSIGAFLWANQDELMIQLRQRAWAALLIIVVSGWANAGPQLDSSQLRQAGPHAVSVVDPVVVHDAAQNRDVSLRVIYPISTGPFPLIVFSHGAFCYPQLYAEITDHWASHGYVVILPNHLDSPNNKKLSPGALQSLMSSRVRDMSFALDALDQIEAEISDIRGKTDRAHIAVAGHSFGGMIAMIKFGLILEHSEDGMQVDYSDDRFSVAVVLSGVGPAAMPDGTVLTESAFSRLTGPLFASGGTKDEGNIGTGETFPW</sequence>
<dbReference type="InterPro" id="IPR017395">
    <property type="entry name" value="Chlorophyllase-like"/>
</dbReference>
<dbReference type="PANTHER" id="PTHR10272">
    <property type="entry name" value="PLATELET-ACTIVATING FACTOR ACETYLHYDROLASE"/>
    <property type="match status" value="1"/>
</dbReference>
<dbReference type="AlphaFoldDB" id="A0A382QQ08"/>
<dbReference type="Pfam" id="PF07224">
    <property type="entry name" value="Chlorophyllase"/>
    <property type="match status" value="1"/>
</dbReference>
<dbReference type="InterPro" id="IPR029058">
    <property type="entry name" value="AB_hydrolase_fold"/>
</dbReference>
<dbReference type="EMBL" id="UINC01116078">
    <property type="protein sequence ID" value="SVC87573.1"/>
    <property type="molecule type" value="Genomic_DNA"/>
</dbReference>
<accession>A0A382QQ08</accession>
<gene>
    <name evidence="4" type="ORF">METZ01_LOCUS340427</name>
</gene>
<proteinExistence type="predicted"/>
<protein>
    <recommendedName>
        <fullName evidence="5">AB hydrolase-1 domain-containing protein</fullName>
    </recommendedName>
</protein>
<dbReference type="Gene3D" id="3.40.50.1820">
    <property type="entry name" value="alpha/beta hydrolase"/>
    <property type="match status" value="1"/>
</dbReference>
<dbReference type="PANTHER" id="PTHR10272:SF0">
    <property type="entry name" value="PLATELET-ACTIVATING FACTOR ACETYLHYDROLASE"/>
    <property type="match status" value="1"/>
</dbReference>
<dbReference type="GO" id="GO:0016042">
    <property type="term" value="P:lipid catabolic process"/>
    <property type="evidence" value="ECO:0007669"/>
    <property type="project" value="UniProtKB-KW"/>
</dbReference>
<dbReference type="SUPFAM" id="SSF53474">
    <property type="entry name" value="alpha/beta-Hydrolases"/>
    <property type="match status" value="1"/>
</dbReference>
<feature type="non-terminal residue" evidence="4">
    <location>
        <position position="278"/>
    </location>
</feature>